<evidence type="ECO:0000256" key="4">
    <source>
        <dbReference type="SAM" id="SignalP"/>
    </source>
</evidence>
<keyword evidence="3" id="KW-0326">Glycosidase</keyword>
<dbReference type="GO" id="GO:0004553">
    <property type="term" value="F:hydrolase activity, hydrolyzing O-glycosyl compounds"/>
    <property type="evidence" value="ECO:0007669"/>
    <property type="project" value="InterPro"/>
</dbReference>
<evidence type="ECO:0000259" key="5">
    <source>
        <dbReference type="Pfam" id="PF00933"/>
    </source>
</evidence>
<comment type="caution">
    <text evidence="6">The sequence shown here is derived from an EMBL/GenBank/DDBJ whole genome shotgun (WGS) entry which is preliminary data.</text>
</comment>
<evidence type="ECO:0000313" key="6">
    <source>
        <dbReference type="EMBL" id="TRO79704.1"/>
    </source>
</evidence>
<feature type="domain" description="Glycoside hydrolase family 3 N-terminal" evidence="5">
    <location>
        <begin position="54"/>
        <end position="389"/>
    </location>
</feature>
<protein>
    <submittedName>
        <fullName evidence="6">Glycoside hydrolase family 3</fullName>
    </submittedName>
</protein>
<reference evidence="6 7" key="1">
    <citation type="submission" date="2019-07" db="EMBL/GenBank/DDBJ databases">
        <title>Insights of Desulfuromonas acetexigens electromicrobiology.</title>
        <authorList>
            <person name="Katuri K."/>
            <person name="Sapireddy V."/>
            <person name="Shaw D.R."/>
            <person name="Saikaly P."/>
        </authorList>
    </citation>
    <scope>NUCLEOTIDE SEQUENCE [LARGE SCALE GENOMIC DNA]</scope>
    <source>
        <strain evidence="6 7">2873</strain>
    </source>
</reference>
<keyword evidence="7" id="KW-1185">Reference proteome</keyword>
<evidence type="ECO:0000256" key="2">
    <source>
        <dbReference type="ARBA" id="ARBA00022801"/>
    </source>
</evidence>
<evidence type="ECO:0000313" key="7">
    <source>
        <dbReference type="Proteomes" id="UP000317155"/>
    </source>
</evidence>
<keyword evidence="2 6" id="KW-0378">Hydrolase</keyword>
<dbReference type="PANTHER" id="PTHR30480">
    <property type="entry name" value="BETA-HEXOSAMINIDASE-RELATED"/>
    <property type="match status" value="1"/>
</dbReference>
<dbReference type="RefSeq" id="WP_092058778.1">
    <property type="nucleotide sequence ID" value="NZ_FOJJ01000041.1"/>
</dbReference>
<dbReference type="PANTHER" id="PTHR30480:SF16">
    <property type="entry name" value="GLYCOSIDE HYDROLASE FAMILY 3 DOMAIN PROTEIN"/>
    <property type="match status" value="1"/>
</dbReference>
<dbReference type="SUPFAM" id="SSF51445">
    <property type="entry name" value="(Trans)glycosidases"/>
    <property type="match status" value="1"/>
</dbReference>
<feature type="chain" id="PRO_5022124426" evidence="4">
    <location>
        <begin position="45"/>
        <end position="401"/>
    </location>
</feature>
<evidence type="ECO:0000256" key="3">
    <source>
        <dbReference type="ARBA" id="ARBA00023295"/>
    </source>
</evidence>
<dbReference type="InterPro" id="IPR036962">
    <property type="entry name" value="Glyco_hydro_3_N_sf"/>
</dbReference>
<name>A0A550J8Z2_9BACT</name>
<feature type="signal peptide" evidence="4">
    <location>
        <begin position="1"/>
        <end position="44"/>
    </location>
</feature>
<dbReference type="InterPro" id="IPR017853">
    <property type="entry name" value="GH"/>
</dbReference>
<dbReference type="OrthoDB" id="9781691at2"/>
<dbReference type="EMBL" id="VJVV01000009">
    <property type="protein sequence ID" value="TRO79704.1"/>
    <property type="molecule type" value="Genomic_DNA"/>
</dbReference>
<dbReference type="Proteomes" id="UP000317155">
    <property type="component" value="Unassembled WGS sequence"/>
</dbReference>
<dbReference type="GO" id="GO:0009254">
    <property type="term" value="P:peptidoglycan turnover"/>
    <property type="evidence" value="ECO:0007669"/>
    <property type="project" value="TreeGrafter"/>
</dbReference>
<accession>A0A550J8Z2</accession>
<dbReference type="Gene3D" id="3.20.20.300">
    <property type="entry name" value="Glycoside hydrolase, family 3, N-terminal domain"/>
    <property type="match status" value="1"/>
</dbReference>
<comment type="similarity">
    <text evidence="1">Belongs to the glycosyl hydrolase 3 family.</text>
</comment>
<gene>
    <name evidence="6" type="ORF">FL622_12395</name>
</gene>
<dbReference type="AlphaFoldDB" id="A0A550J8Z2"/>
<proteinExistence type="inferred from homology"/>
<keyword evidence="4" id="KW-0732">Signal</keyword>
<sequence>MLIAIPDPKPYPLIRRIRACLGQARRFFPFVLLTFLAFSLPATAASPRSDQPSLDERLGQMLMVGFRGTNVADDHFILRDIRNHHLGGVILFDYDLKSRKYGRNIASPEQLRALTDRLRREAQKPLLIAIDQEGGRVNRLAPRYGFPATLSHEELGRLDDPAETTRRAAAQARTLREAGINFNLAPVVDLRVNPDNPVIARYGRAFAADPGKVTAQARAYIAGHRQEGVLTCLKHFPGHGSSTADSHLGFTDVSGSWREEELIPYRELVAAGLADAVMTAHVFNAQLDKELPATLSPAVIDGLLRKELGFSGPVLSDDLQMAAISARHNLPEAVEKAVLAGVDILVFGNNLAYDEEIVPRVLAILRDLLRRGIIDEARIDASWRRIQKLKDSLPAVERNHP</sequence>
<dbReference type="InterPro" id="IPR050226">
    <property type="entry name" value="NagZ_Beta-hexosaminidase"/>
</dbReference>
<dbReference type="GO" id="GO:0005975">
    <property type="term" value="P:carbohydrate metabolic process"/>
    <property type="evidence" value="ECO:0007669"/>
    <property type="project" value="InterPro"/>
</dbReference>
<organism evidence="6 7">
    <name type="scientific">Trichloromonas acetexigens</name>
    <dbReference type="NCBI Taxonomy" id="38815"/>
    <lineage>
        <taxon>Bacteria</taxon>
        <taxon>Pseudomonadati</taxon>
        <taxon>Thermodesulfobacteriota</taxon>
        <taxon>Desulfuromonadia</taxon>
        <taxon>Desulfuromonadales</taxon>
        <taxon>Trichloromonadaceae</taxon>
        <taxon>Trichloromonas</taxon>
    </lineage>
</organism>
<dbReference type="Pfam" id="PF00933">
    <property type="entry name" value="Glyco_hydro_3"/>
    <property type="match status" value="1"/>
</dbReference>
<dbReference type="InterPro" id="IPR001764">
    <property type="entry name" value="Glyco_hydro_3_N"/>
</dbReference>
<evidence type="ECO:0000256" key="1">
    <source>
        <dbReference type="ARBA" id="ARBA00005336"/>
    </source>
</evidence>